<feature type="compositionally biased region" description="Polar residues" evidence="4">
    <location>
        <begin position="32"/>
        <end position="50"/>
    </location>
</feature>
<evidence type="ECO:0000256" key="1">
    <source>
        <dbReference type="ARBA" id="ARBA00023015"/>
    </source>
</evidence>
<dbReference type="AlphaFoldDB" id="A1RB88"/>
<dbReference type="KEGG" id="aau:AAur_3821"/>
<evidence type="ECO:0000313" key="7">
    <source>
        <dbReference type="EMBL" id="ABM09629.1"/>
    </source>
</evidence>
<dbReference type="STRING" id="290340.AAur_3821"/>
<dbReference type="PDB" id="3OBF">
    <property type="method" value="X-ray"/>
    <property type="resolution" value="2.16 A"/>
    <property type="chains" value="A/B=129-301"/>
</dbReference>
<dbReference type="Pfam" id="PF01614">
    <property type="entry name" value="IclR_C"/>
    <property type="match status" value="1"/>
</dbReference>
<dbReference type="DNASU" id="4638668"/>
<gene>
    <name evidence="7" type="ordered locus">AAur_3821</name>
</gene>
<protein>
    <submittedName>
        <fullName evidence="7">Transcriptional regulator, IclR family</fullName>
    </submittedName>
</protein>
<dbReference type="InterPro" id="IPR005471">
    <property type="entry name" value="Tscrpt_reg_IclR_N"/>
</dbReference>
<dbReference type="PROSITE" id="PS51078">
    <property type="entry name" value="ICLR_ED"/>
    <property type="match status" value="1"/>
</dbReference>
<evidence type="ECO:0000259" key="5">
    <source>
        <dbReference type="PROSITE" id="PS51077"/>
    </source>
</evidence>
<feature type="domain" description="IclR-ED" evidence="6">
    <location>
        <begin position="116"/>
        <end position="298"/>
    </location>
</feature>
<dbReference type="Gene3D" id="1.10.10.10">
    <property type="entry name" value="Winged helix-like DNA-binding domain superfamily/Winged helix DNA-binding domain"/>
    <property type="match status" value="1"/>
</dbReference>
<dbReference type="PDBsum" id="3OBF"/>
<keyword evidence="1" id="KW-0805">Transcription regulation</keyword>
<keyword evidence="3" id="KW-0804">Transcription</keyword>
<dbReference type="InterPro" id="IPR029016">
    <property type="entry name" value="GAF-like_dom_sf"/>
</dbReference>
<organism evidence="7 8">
    <name type="scientific">Paenarthrobacter aurescens (strain TC1)</name>
    <dbReference type="NCBI Taxonomy" id="290340"/>
    <lineage>
        <taxon>Bacteria</taxon>
        <taxon>Bacillati</taxon>
        <taxon>Actinomycetota</taxon>
        <taxon>Actinomycetes</taxon>
        <taxon>Micrococcales</taxon>
        <taxon>Micrococcaceae</taxon>
        <taxon>Paenarthrobacter</taxon>
    </lineage>
</organism>
<accession>A1RB88</accession>
<evidence type="ECO:0000313" key="8">
    <source>
        <dbReference type="Proteomes" id="UP000000637"/>
    </source>
</evidence>
<evidence type="ECO:0000259" key="6">
    <source>
        <dbReference type="PROSITE" id="PS51078"/>
    </source>
</evidence>
<dbReference type="InterPro" id="IPR050707">
    <property type="entry name" value="HTH_MetabolicPath_Reg"/>
</dbReference>
<reference evidence="7 8" key="1">
    <citation type="journal article" date="2006" name="PLoS Genet.">
        <title>Secrets of soil survival revealed by the genome sequence of Arthrobacter aurescens TC1.</title>
        <authorList>
            <person name="Mongodin E.F."/>
            <person name="Shapir N."/>
            <person name="Daugherty S.C."/>
            <person name="DeBoy R.T."/>
            <person name="Emerson J.B."/>
            <person name="Shvartzbeyn A."/>
            <person name="Radune D."/>
            <person name="Vamathevan J."/>
            <person name="Riggs F."/>
            <person name="Grinberg V."/>
            <person name="Khouri H."/>
            <person name="Wackett L.P."/>
            <person name="Nelson K.E."/>
            <person name="Sadowsky M.J."/>
        </authorList>
    </citation>
    <scope>NUCLEOTIDE SEQUENCE [LARGE SCALE GENOMIC DNA]</scope>
    <source>
        <strain evidence="7 8">TC1</strain>
    </source>
</reference>
<dbReference type="Gene3D" id="3.30.450.40">
    <property type="match status" value="1"/>
</dbReference>
<evidence type="ECO:0000256" key="2">
    <source>
        <dbReference type="ARBA" id="ARBA00023125"/>
    </source>
</evidence>
<dbReference type="PROSITE" id="PS51077">
    <property type="entry name" value="HTH_ICLR"/>
    <property type="match status" value="1"/>
</dbReference>
<dbReference type="PANTHER" id="PTHR30136:SF24">
    <property type="entry name" value="HTH-TYPE TRANSCRIPTIONAL REPRESSOR ALLR"/>
    <property type="match status" value="1"/>
</dbReference>
<feature type="domain" description="HTH iclR-type" evidence="5">
    <location>
        <begin position="53"/>
        <end position="115"/>
    </location>
</feature>
<dbReference type="GO" id="GO:0003677">
    <property type="term" value="F:DNA binding"/>
    <property type="evidence" value="ECO:0007669"/>
    <property type="project" value="UniProtKB-KW"/>
</dbReference>
<dbReference type="EMBL" id="CP000474">
    <property type="protein sequence ID" value="ABM09629.1"/>
    <property type="molecule type" value="Genomic_DNA"/>
</dbReference>
<dbReference type="eggNOG" id="COG1414">
    <property type="taxonomic scope" value="Bacteria"/>
</dbReference>
<reference evidence="9" key="2">
    <citation type="submission" date="2010-08" db="PDB data bank">
        <title>Crystal structure of putative transcriptional regulator, IclR family; targeted domain 129...302.</title>
        <authorList>
            <person name="Chang C."/>
            <person name="Tesar C."/>
            <person name="Clancy S."/>
            <person name="Joachimiak A."/>
        </authorList>
    </citation>
    <scope>X-RAY CRYSTALLOGRAPHY (2.16 ANGSTROMS) OF 129-301</scope>
</reference>
<dbReference type="SUPFAM" id="SSF46785">
    <property type="entry name" value="Winged helix' DNA-binding domain"/>
    <property type="match status" value="1"/>
</dbReference>
<dbReference type="InterPro" id="IPR014757">
    <property type="entry name" value="Tscrpt_reg_IclR_C"/>
</dbReference>
<dbReference type="InterPro" id="IPR011991">
    <property type="entry name" value="ArsR-like_HTH"/>
</dbReference>
<dbReference type="GO" id="GO:0003700">
    <property type="term" value="F:DNA-binding transcription factor activity"/>
    <property type="evidence" value="ECO:0007669"/>
    <property type="project" value="TreeGrafter"/>
</dbReference>
<dbReference type="CDD" id="cd00090">
    <property type="entry name" value="HTH_ARSR"/>
    <property type="match status" value="1"/>
</dbReference>
<name>A1RB88_PAEAT</name>
<keyword evidence="2" id="KW-0238">DNA-binding</keyword>
<keyword evidence="9" id="KW-0002">3D-structure</keyword>
<dbReference type="Proteomes" id="UP000000637">
    <property type="component" value="Chromosome"/>
</dbReference>
<feature type="region of interest" description="Disordered" evidence="4">
    <location>
        <begin position="1"/>
        <end position="50"/>
    </location>
</feature>
<sequence length="302" mass="32631">MTRPVDTAWCPPAESGGASAVEISPAKYSEPMTPTESSDTLENNNSTGDSKNTSVIVNAIAVLRSFTADEPLLGVTEIAGRIGLHKSTVSRILATLEQENLVERDVDSRRFRLGLGMIAMAGPLLAELEERRVAYPVLRELTERTGETSALMVWNGNESMCVEQIPSRHQVKHLAPLGARYNEALSSSVQVFLASENEDRVRQLLRSGSITLTGVDEDAVEAYLLRLKESMERGWAVNFGETSIEEVGVASPVYDHRGNMVASVLIPAPKFRVSQDTLNSLGEACAAAAAKVTTRLGGRAPH</sequence>
<dbReference type="SUPFAM" id="SSF55781">
    <property type="entry name" value="GAF domain-like"/>
    <property type="match status" value="1"/>
</dbReference>
<evidence type="ECO:0007829" key="9">
    <source>
        <dbReference type="PDB" id="3OBF"/>
    </source>
</evidence>
<evidence type="ECO:0000256" key="3">
    <source>
        <dbReference type="ARBA" id="ARBA00023163"/>
    </source>
</evidence>
<dbReference type="HOGENOM" id="CLU_062618_4_3_11"/>
<evidence type="ECO:0000256" key="4">
    <source>
        <dbReference type="SAM" id="MobiDB-lite"/>
    </source>
</evidence>
<keyword evidence="8" id="KW-1185">Reference proteome</keyword>
<dbReference type="SMART" id="SM00346">
    <property type="entry name" value="HTH_ICLR"/>
    <property type="match status" value="1"/>
</dbReference>
<dbReference type="InterPro" id="IPR036388">
    <property type="entry name" value="WH-like_DNA-bd_sf"/>
</dbReference>
<dbReference type="PANTHER" id="PTHR30136">
    <property type="entry name" value="HELIX-TURN-HELIX TRANSCRIPTIONAL REGULATOR, ICLR FAMILY"/>
    <property type="match status" value="1"/>
</dbReference>
<proteinExistence type="evidence at protein level"/>
<dbReference type="Pfam" id="PF09339">
    <property type="entry name" value="HTH_IclR"/>
    <property type="match status" value="1"/>
</dbReference>
<dbReference type="GO" id="GO:0045892">
    <property type="term" value="P:negative regulation of DNA-templated transcription"/>
    <property type="evidence" value="ECO:0007669"/>
    <property type="project" value="TreeGrafter"/>
</dbReference>
<dbReference type="InterPro" id="IPR036390">
    <property type="entry name" value="WH_DNA-bd_sf"/>
</dbReference>
<dbReference type="EvolutionaryTrace" id="A1RB88"/>
<dbReference type="SMR" id="A1RB88"/>